<feature type="transmembrane region" description="Helical" evidence="17">
    <location>
        <begin position="229"/>
        <end position="248"/>
    </location>
</feature>
<dbReference type="KEGG" id="ssai:N0B31_01165"/>
<feature type="transmembrane region" description="Helical" evidence="17">
    <location>
        <begin position="65"/>
        <end position="82"/>
    </location>
</feature>
<feature type="transmembrane region" description="Helical" evidence="17">
    <location>
        <begin position="94"/>
        <end position="111"/>
    </location>
</feature>
<dbReference type="AlphaFoldDB" id="A0A9E7U501"/>
<comment type="catalytic activity">
    <reaction evidence="16">
        <text>NAD(+) + NADPH + H(+)(in) = NADH + NADP(+) + H(+)(out)</text>
        <dbReference type="Rhea" id="RHEA:47992"/>
        <dbReference type="ChEBI" id="CHEBI:15378"/>
        <dbReference type="ChEBI" id="CHEBI:57540"/>
        <dbReference type="ChEBI" id="CHEBI:57783"/>
        <dbReference type="ChEBI" id="CHEBI:57945"/>
        <dbReference type="ChEBI" id="CHEBI:58349"/>
        <dbReference type="EC" id="7.1.1.1"/>
    </reaction>
</comment>
<evidence type="ECO:0000256" key="5">
    <source>
        <dbReference type="ARBA" id="ARBA00014581"/>
    </source>
</evidence>
<evidence type="ECO:0000313" key="20">
    <source>
        <dbReference type="Proteomes" id="UP001057580"/>
    </source>
</evidence>
<keyword evidence="13 17" id="KW-0472">Membrane</keyword>
<reference evidence="19" key="1">
    <citation type="submission" date="2022-09" db="EMBL/GenBank/DDBJ databases">
        <title>Diverse halophilic archaea isolated from saline environments.</title>
        <authorList>
            <person name="Cui H.-L."/>
        </authorList>
    </citation>
    <scope>NUCLEOTIDE SEQUENCE</scope>
    <source>
        <strain evidence="19">ZS-35-S2</strain>
    </source>
</reference>
<evidence type="ECO:0000256" key="6">
    <source>
        <dbReference type="ARBA" id="ARBA00022475"/>
    </source>
</evidence>
<dbReference type="RefSeq" id="WP_260593922.1">
    <property type="nucleotide sequence ID" value="NZ_CP104003.1"/>
</dbReference>
<dbReference type="PANTHER" id="PTHR44758">
    <property type="entry name" value="NAD(P) TRANSHYDROGENASE SUBUNIT BETA"/>
    <property type="match status" value="1"/>
</dbReference>
<dbReference type="InterPro" id="IPR034300">
    <property type="entry name" value="PNTB-like"/>
</dbReference>
<dbReference type="PANTHER" id="PTHR44758:SF1">
    <property type="entry name" value="NAD(P) TRANSHYDROGENASE SUBUNIT BETA"/>
    <property type="match status" value="1"/>
</dbReference>
<evidence type="ECO:0000256" key="2">
    <source>
        <dbReference type="ARBA" id="ARBA00004429"/>
    </source>
</evidence>
<evidence type="ECO:0000256" key="7">
    <source>
        <dbReference type="ARBA" id="ARBA00022519"/>
    </source>
</evidence>
<dbReference type="EC" id="7.1.1.1" evidence="4"/>
<feature type="domain" description="NADP transhydrogenase beta-like" evidence="18">
    <location>
        <begin position="15"/>
        <end position="474"/>
    </location>
</feature>
<evidence type="ECO:0000256" key="12">
    <source>
        <dbReference type="ARBA" id="ARBA00023027"/>
    </source>
</evidence>
<dbReference type="SUPFAM" id="SSF52467">
    <property type="entry name" value="DHS-like NAD/FAD-binding domain"/>
    <property type="match status" value="1"/>
</dbReference>
<feature type="transmembrane region" description="Helical" evidence="17">
    <location>
        <begin position="203"/>
        <end position="222"/>
    </location>
</feature>
<evidence type="ECO:0000256" key="8">
    <source>
        <dbReference type="ARBA" id="ARBA00022692"/>
    </source>
</evidence>
<comment type="similarity">
    <text evidence="3">Belongs to the PNT beta subunit family.</text>
</comment>
<dbReference type="Proteomes" id="UP001057580">
    <property type="component" value="Chromosome"/>
</dbReference>
<keyword evidence="6" id="KW-1003">Cell membrane</keyword>
<evidence type="ECO:0000256" key="17">
    <source>
        <dbReference type="SAM" id="Phobius"/>
    </source>
</evidence>
<dbReference type="InterPro" id="IPR012136">
    <property type="entry name" value="NADH_DH_b"/>
</dbReference>
<evidence type="ECO:0000256" key="10">
    <source>
        <dbReference type="ARBA" id="ARBA00022967"/>
    </source>
</evidence>
<name>A0A9E7U501_9EURY</name>
<evidence type="ECO:0000256" key="14">
    <source>
        <dbReference type="ARBA" id="ARBA00030053"/>
    </source>
</evidence>
<keyword evidence="11 17" id="KW-1133">Transmembrane helix</keyword>
<keyword evidence="20" id="KW-1185">Reference proteome</keyword>
<keyword evidence="10" id="KW-1278">Translocase</keyword>
<feature type="transmembrane region" description="Helical" evidence="17">
    <location>
        <begin position="172"/>
        <end position="191"/>
    </location>
</feature>
<keyword evidence="7" id="KW-0997">Cell inner membrane</keyword>
<feature type="transmembrane region" description="Helical" evidence="17">
    <location>
        <begin position="6"/>
        <end position="28"/>
    </location>
</feature>
<evidence type="ECO:0000256" key="4">
    <source>
        <dbReference type="ARBA" id="ARBA00012943"/>
    </source>
</evidence>
<dbReference type="EMBL" id="CP104003">
    <property type="protein sequence ID" value="UWM54900.1"/>
    <property type="molecule type" value="Genomic_DNA"/>
</dbReference>
<evidence type="ECO:0000256" key="11">
    <source>
        <dbReference type="ARBA" id="ARBA00022989"/>
    </source>
</evidence>
<dbReference type="GeneID" id="74940989"/>
<comment type="subcellular location">
    <subcellularLocation>
        <location evidence="2">Cell inner membrane</location>
        <topology evidence="2">Multi-pass membrane protein</topology>
    </subcellularLocation>
</comment>
<dbReference type="Gene3D" id="3.40.50.1220">
    <property type="entry name" value="TPP-binding domain"/>
    <property type="match status" value="1"/>
</dbReference>
<evidence type="ECO:0000256" key="9">
    <source>
        <dbReference type="ARBA" id="ARBA00022857"/>
    </source>
</evidence>
<dbReference type="GO" id="GO:0050661">
    <property type="term" value="F:NADP binding"/>
    <property type="evidence" value="ECO:0007669"/>
    <property type="project" value="InterPro"/>
</dbReference>
<dbReference type="InterPro" id="IPR029035">
    <property type="entry name" value="DHS-like_NAD/FAD-binding_dom"/>
</dbReference>
<accession>A0A9E7U501</accession>
<dbReference type="GO" id="GO:0008750">
    <property type="term" value="F:proton-translocating NAD(P)+ transhydrogenase activity"/>
    <property type="evidence" value="ECO:0007669"/>
    <property type="project" value="UniProtKB-EC"/>
</dbReference>
<sequence>MLGSTAGLPPATLSLAYLVAAVLFILGLRALTHPRTARRGNLLSAAGMVVAVGVTLLWFEILSPVVLFAGLLVGAALGAWLATSVDTTDMPQLVGLFNGFGGGASALVAGAELVTRLGPTGTATLPVETTTAAAVTGLVGGVTFWGSLVAAGKLQGYVEDPLKYPGEDALKAAFLAVAVIAGGALVTGIDLPGALATATWVPSYWVLVAAASVLGILLVVPIGGADMPVVIALLNACSGLAAAATGFALDNSVLIVAGTLVGASGLILTVVMCESMNRSLTNVLFGGYGTGAPGEDAPDIYEGNVMSTSPEEVAMLLNVARRVVVVPGYGMAVGQAQHAVAELATLLEASGVEVVFGIHPVAGRMPGHMNVLLAEANVPYEQMEELETVNPTFAQTDVVIVTGANDVVNPTALSDQSSPIAGMPVLHVWEAQTVVVNKRSLSPGYAGIPNPLFTYDNTYMLFGDAREAMQALVTEYKETR</sequence>
<evidence type="ECO:0000256" key="13">
    <source>
        <dbReference type="ARBA" id="ARBA00023136"/>
    </source>
</evidence>
<keyword evidence="9" id="KW-0521">NADP</keyword>
<comment type="function">
    <text evidence="1">The transhydrogenation between NADH and NADP is coupled to respiration and ATP hydrolysis and functions as a proton pump across the membrane.</text>
</comment>
<evidence type="ECO:0000256" key="3">
    <source>
        <dbReference type="ARBA" id="ARBA00007919"/>
    </source>
</evidence>
<keyword evidence="8 17" id="KW-0812">Transmembrane</keyword>
<evidence type="ECO:0000259" key="18">
    <source>
        <dbReference type="Pfam" id="PF02233"/>
    </source>
</evidence>
<dbReference type="PIRSF" id="PIRSF000204">
    <property type="entry name" value="PNTB"/>
    <property type="match status" value="1"/>
</dbReference>
<feature type="transmembrane region" description="Helical" evidence="17">
    <location>
        <begin position="40"/>
        <end position="59"/>
    </location>
</feature>
<feature type="transmembrane region" description="Helical" evidence="17">
    <location>
        <begin position="131"/>
        <end position="151"/>
    </location>
</feature>
<feature type="transmembrane region" description="Helical" evidence="17">
    <location>
        <begin position="254"/>
        <end position="273"/>
    </location>
</feature>
<gene>
    <name evidence="19" type="ORF">N0B31_01165</name>
</gene>
<keyword evidence="12" id="KW-0520">NAD</keyword>
<evidence type="ECO:0000313" key="19">
    <source>
        <dbReference type="EMBL" id="UWM54900.1"/>
    </source>
</evidence>
<dbReference type="Pfam" id="PF02233">
    <property type="entry name" value="PNTB"/>
    <property type="match status" value="1"/>
</dbReference>
<organism evidence="19 20">
    <name type="scientific">Salinirubellus salinus</name>
    <dbReference type="NCBI Taxonomy" id="1364945"/>
    <lineage>
        <taxon>Archaea</taxon>
        <taxon>Methanobacteriati</taxon>
        <taxon>Methanobacteriota</taxon>
        <taxon>Stenosarchaea group</taxon>
        <taxon>Halobacteria</taxon>
        <taxon>Halobacteriales</taxon>
        <taxon>Natronomonadaceae</taxon>
        <taxon>Salinirubellus</taxon>
    </lineage>
</organism>
<protein>
    <recommendedName>
        <fullName evidence="5">NAD(P) transhydrogenase subunit beta</fullName>
        <ecNumber evidence="4">7.1.1.1</ecNumber>
    </recommendedName>
    <alternativeName>
        <fullName evidence="15">Nicotinamide nucleotide transhydrogenase subunit beta</fullName>
    </alternativeName>
    <alternativeName>
        <fullName evidence="14">Pyridine nucleotide transhydrogenase subunit beta</fullName>
    </alternativeName>
</protein>
<proteinExistence type="inferred from homology"/>
<evidence type="ECO:0000256" key="15">
    <source>
        <dbReference type="ARBA" id="ARBA00033258"/>
    </source>
</evidence>
<evidence type="ECO:0000256" key="1">
    <source>
        <dbReference type="ARBA" id="ARBA00003943"/>
    </source>
</evidence>
<evidence type="ECO:0000256" key="16">
    <source>
        <dbReference type="ARBA" id="ARBA00048202"/>
    </source>
</evidence>
<dbReference type="GO" id="GO:0005886">
    <property type="term" value="C:plasma membrane"/>
    <property type="evidence" value="ECO:0007669"/>
    <property type="project" value="UniProtKB-SubCell"/>
</dbReference>